<dbReference type="Pfam" id="PF12867">
    <property type="entry name" value="DinB_2"/>
    <property type="match status" value="1"/>
</dbReference>
<dbReference type="InterPro" id="IPR024775">
    <property type="entry name" value="DinB-like"/>
</dbReference>
<comment type="caution">
    <text evidence="2">The sequence shown here is derived from an EMBL/GenBank/DDBJ whole genome shotgun (WGS) entry which is preliminary data.</text>
</comment>
<name>A0ABV3ZCT5_9BACT</name>
<sequence>MPTYTSQELITTLQEQTEEILQTAIREWQMLSHEEFSRQPAPGKWSANECLQHLNSYGDYYLPAIEKAMGLSAAKPSATFKTGRLGNYFTRLMEPGENGPSKKMKSPANHSPKTIKSSVEVISTFIDQQEKTLQLLELARKKDLNKIQIPISIAKFIRLKLGDVFMFVIAHNRRHVLQAERAVGDRKTVGS</sequence>
<dbReference type="Proteomes" id="UP001560573">
    <property type="component" value="Unassembled WGS sequence"/>
</dbReference>
<accession>A0ABV3ZCT5</accession>
<reference evidence="2 3" key="1">
    <citation type="submission" date="2023-07" db="EMBL/GenBank/DDBJ databases">
        <authorList>
            <person name="Lian W.-H."/>
        </authorList>
    </citation>
    <scope>NUCLEOTIDE SEQUENCE [LARGE SCALE GENOMIC DNA]</scope>
    <source>
        <strain evidence="2 3">SYSU DXS3180</strain>
    </source>
</reference>
<dbReference type="Gene3D" id="1.20.120.450">
    <property type="entry name" value="dinb family like domain"/>
    <property type="match status" value="1"/>
</dbReference>
<gene>
    <name evidence="2" type="ORF">QTN47_09295</name>
</gene>
<organism evidence="2 3">
    <name type="scientific">Danxiaibacter flavus</name>
    <dbReference type="NCBI Taxonomy" id="3049108"/>
    <lineage>
        <taxon>Bacteria</taxon>
        <taxon>Pseudomonadati</taxon>
        <taxon>Bacteroidota</taxon>
        <taxon>Chitinophagia</taxon>
        <taxon>Chitinophagales</taxon>
        <taxon>Chitinophagaceae</taxon>
        <taxon>Danxiaibacter</taxon>
    </lineage>
</organism>
<proteinExistence type="predicted"/>
<dbReference type="InterPro" id="IPR034660">
    <property type="entry name" value="DinB/YfiT-like"/>
</dbReference>
<evidence type="ECO:0000313" key="3">
    <source>
        <dbReference type="Proteomes" id="UP001560573"/>
    </source>
</evidence>
<evidence type="ECO:0000313" key="2">
    <source>
        <dbReference type="EMBL" id="MEX6687686.1"/>
    </source>
</evidence>
<dbReference type="RefSeq" id="WP_369329091.1">
    <property type="nucleotide sequence ID" value="NZ_JAULBC010000002.1"/>
</dbReference>
<dbReference type="SUPFAM" id="SSF109854">
    <property type="entry name" value="DinB/YfiT-like putative metalloenzymes"/>
    <property type="match status" value="1"/>
</dbReference>
<keyword evidence="3" id="KW-1185">Reference proteome</keyword>
<dbReference type="EMBL" id="JAULBC010000002">
    <property type="protein sequence ID" value="MEX6687686.1"/>
    <property type="molecule type" value="Genomic_DNA"/>
</dbReference>
<protein>
    <submittedName>
        <fullName evidence="2">DinB family protein</fullName>
    </submittedName>
</protein>
<evidence type="ECO:0000259" key="1">
    <source>
        <dbReference type="Pfam" id="PF12867"/>
    </source>
</evidence>
<feature type="domain" description="DinB-like" evidence="1">
    <location>
        <begin position="27"/>
        <end position="179"/>
    </location>
</feature>